<dbReference type="PROSITE" id="PS50090">
    <property type="entry name" value="MYB_LIKE"/>
    <property type="match status" value="3"/>
</dbReference>
<feature type="domain" description="Myb-like" evidence="11">
    <location>
        <begin position="297"/>
        <end position="347"/>
    </location>
</feature>
<feature type="domain" description="C2H2-type" evidence="12">
    <location>
        <begin position="790"/>
        <end position="820"/>
    </location>
</feature>
<feature type="compositionally biased region" description="Basic and acidic residues" evidence="10">
    <location>
        <begin position="120"/>
        <end position="149"/>
    </location>
</feature>
<dbReference type="PANTHER" id="PTHR12146">
    <property type="entry name" value="40S RIBOSOMAL PROTEIN S10"/>
    <property type="match status" value="1"/>
</dbReference>
<feature type="domain" description="C2H2-type" evidence="12">
    <location>
        <begin position="552"/>
        <end position="586"/>
    </location>
</feature>
<feature type="domain" description="HTH myb-type" evidence="14">
    <location>
        <begin position="353"/>
        <end position="402"/>
    </location>
</feature>
<evidence type="ECO:0000256" key="5">
    <source>
        <dbReference type="ARBA" id="ARBA00023015"/>
    </source>
</evidence>
<keyword evidence="9" id="KW-0862">Zinc</keyword>
<comment type="subcellular location">
    <subcellularLocation>
        <location evidence="1">Cytoplasm</location>
    </subcellularLocation>
</comment>
<feature type="region of interest" description="Disordered" evidence="10">
    <location>
        <begin position="91"/>
        <end position="157"/>
    </location>
</feature>
<evidence type="ECO:0000259" key="14">
    <source>
        <dbReference type="PROSITE" id="PS51294"/>
    </source>
</evidence>
<dbReference type="Gene3D" id="1.10.10.60">
    <property type="entry name" value="Homeodomain-like"/>
    <property type="match status" value="3"/>
</dbReference>
<dbReference type="Pfam" id="PF03501">
    <property type="entry name" value="S10_plectin"/>
    <property type="match status" value="1"/>
</dbReference>
<dbReference type="GO" id="GO:0022627">
    <property type="term" value="C:cytosolic small ribosomal subunit"/>
    <property type="evidence" value="ECO:0007669"/>
    <property type="project" value="TreeGrafter"/>
</dbReference>
<dbReference type="FunFam" id="1.10.10.10:FF:000025">
    <property type="entry name" value="40S ribosomal protein S10"/>
    <property type="match status" value="1"/>
</dbReference>
<dbReference type="GO" id="GO:0008270">
    <property type="term" value="F:zinc ion binding"/>
    <property type="evidence" value="ECO:0007669"/>
    <property type="project" value="UniProtKB-KW"/>
</dbReference>
<dbReference type="Proteomes" id="UP000789405">
    <property type="component" value="Unassembled WGS sequence"/>
</dbReference>
<evidence type="ECO:0000256" key="9">
    <source>
        <dbReference type="PROSITE-ProRule" id="PRU00042"/>
    </source>
</evidence>
<feature type="domain" description="HTH myb-type" evidence="14">
    <location>
        <begin position="243"/>
        <end position="292"/>
    </location>
</feature>
<gene>
    <name evidence="15" type="ORF">DERYTH_LOCUS4493</name>
</gene>
<keyword evidence="4" id="KW-0689">Ribosomal protein</keyword>
<feature type="domain" description="Myb-like" evidence="11">
    <location>
        <begin position="243"/>
        <end position="296"/>
    </location>
</feature>
<comment type="similarity">
    <text evidence="2">Belongs to the eukaryotic ribosomal protein eS10 family.</text>
</comment>
<feature type="domain" description="SANT" evidence="13">
    <location>
        <begin position="300"/>
        <end position="339"/>
    </location>
</feature>
<dbReference type="FunFam" id="1.10.10.60:FF:000016">
    <property type="entry name" value="Transcriptional activator Myb isoform A"/>
    <property type="match status" value="1"/>
</dbReference>
<dbReference type="InterPro" id="IPR017884">
    <property type="entry name" value="SANT_dom"/>
</dbReference>
<comment type="caution">
    <text evidence="15">The sequence shown here is derived from an EMBL/GenBank/DDBJ whole genome shotgun (WGS) entry which is preliminary data.</text>
</comment>
<proteinExistence type="inferred from homology"/>
<evidence type="ECO:0000256" key="7">
    <source>
        <dbReference type="ARBA" id="ARBA00023242"/>
    </source>
</evidence>
<dbReference type="Gene3D" id="1.10.10.10">
    <property type="entry name" value="Winged helix-like DNA-binding domain superfamily/Winged helix DNA-binding domain"/>
    <property type="match status" value="1"/>
</dbReference>
<dbReference type="Gene3D" id="3.30.160.60">
    <property type="entry name" value="Classic Zinc Finger"/>
    <property type="match status" value="2"/>
</dbReference>
<evidence type="ECO:0000256" key="4">
    <source>
        <dbReference type="ARBA" id="ARBA00022980"/>
    </source>
</evidence>
<evidence type="ECO:0000256" key="6">
    <source>
        <dbReference type="ARBA" id="ARBA00023163"/>
    </source>
</evidence>
<feature type="region of interest" description="Disordered" evidence="10">
    <location>
        <begin position="672"/>
        <end position="693"/>
    </location>
</feature>
<dbReference type="PANTHER" id="PTHR12146:SF0">
    <property type="entry name" value="RIBOSOMAL PROTEIN S10"/>
    <property type="match status" value="1"/>
</dbReference>
<keyword evidence="16" id="KW-1185">Reference proteome</keyword>
<dbReference type="InterPro" id="IPR001005">
    <property type="entry name" value="SANT/Myb"/>
</dbReference>
<feature type="domain" description="C2H2-type" evidence="12">
    <location>
        <begin position="634"/>
        <end position="664"/>
    </location>
</feature>
<feature type="domain" description="HTH myb-type" evidence="14">
    <location>
        <begin position="297"/>
        <end position="351"/>
    </location>
</feature>
<dbReference type="InterPro" id="IPR013087">
    <property type="entry name" value="Znf_C2H2_type"/>
</dbReference>
<keyword evidence="5" id="KW-0805">Transcription regulation</keyword>
<keyword evidence="3" id="KW-0963">Cytoplasm</keyword>
<dbReference type="InterPro" id="IPR037447">
    <property type="entry name" value="Ribosomal_eS10"/>
</dbReference>
<evidence type="ECO:0000256" key="1">
    <source>
        <dbReference type="ARBA" id="ARBA00004496"/>
    </source>
</evidence>
<dbReference type="InterPro" id="IPR017930">
    <property type="entry name" value="Myb_dom"/>
</dbReference>
<dbReference type="AlphaFoldDB" id="A0A9N9AKY3"/>
<dbReference type="SMART" id="SM00355">
    <property type="entry name" value="ZnF_C2H2"/>
    <property type="match status" value="4"/>
</dbReference>
<feature type="domain" description="Myb-like" evidence="11">
    <location>
        <begin position="348"/>
        <end position="398"/>
    </location>
</feature>
<evidence type="ECO:0000256" key="8">
    <source>
        <dbReference type="ARBA" id="ARBA00023274"/>
    </source>
</evidence>
<evidence type="ECO:0000259" key="11">
    <source>
        <dbReference type="PROSITE" id="PS50090"/>
    </source>
</evidence>
<name>A0A9N9AKY3_9GLOM</name>
<keyword evidence="8" id="KW-0687">Ribonucleoprotein</keyword>
<dbReference type="InterPro" id="IPR009057">
    <property type="entry name" value="Homeodomain-like_sf"/>
</dbReference>
<evidence type="ECO:0000259" key="13">
    <source>
        <dbReference type="PROSITE" id="PS51293"/>
    </source>
</evidence>
<dbReference type="GO" id="GO:0003735">
    <property type="term" value="F:structural constituent of ribosome"/>
    <property type="evidence" value="ECO:0007669"/>
    <property type="project" value="TreeGrafter"/>
</dbReference>
<dbReference type="InterPro" id="IPR036388">
    <property type="entry name" value="WH-like_DNA-bd_sf"/>
</dbReference>
<dbReference type="SMART" id="SM00717">
    <property type="entry name" value="SANT"/>
    <property type="match status" value="3"/>
</dbReference>
<evidence type="ECO:0000256" key="10">
    <source>
        <dbReference type="SAM" id="MobiDB-lite"/>
    </source>
</evidence>
<dbReference type="Pfam" id="PF13921">
    <property type="entry name" value="Myb_DNA-bind_6"/>
    <property type="match status" value="1"/>
</dbReference>
<keyword evidence="9" id="KW-0479">Metal-binding</keyword>
<feature type="region of interest" description="Disordered" evidence="10">
    <location>
        <begin position="808"/>
        <end position="839"/>
    </location>
</feature>
<dbReference type="InterPro" id="IPR005326">
    <property type="entry name" value="Plectin_eS10_N"/>
</dbReference>
<dbReference type="PROSITE" id="PS51294">
    <property type="entry name" value="HTH_MYB"/>
    <property type="match status" value="3"/>
</dbReference>
<dbReference type="OrthoDB" id="2143914at2759"/>
<keyword evidence="6" id="KW-0804">Transcription</keyword>
<keyword evidence="7" id="KW-0539">Nucleus</keyword>
<dbReference type="PROSITE" id="PS50157">
    <property type="entry name" value="ZINC_FINGER_C2H2_2"/>
    <property type="match status" value="3"/>
</dbReference>
<feature type="compositionally biased region" description="Polar residues" evidence="10">
    <location>
        <begin position="672"/>
        <end position="688"/>
    </location>
</feature>
<dbReference type="SUPFAM" id="SSF46689">
    <property type="entry name" value="Homeodomain-like"/>
    <property type="match status" value="2"/>
</dbReference>
<dbReference type="GO" id="GO:0003723">
    <property type="term" value="F:RNA binding"/>
    <property type="evidence" value="ECO:0007669"/>
    <property type="project" value="TreeGrafter"/>
</dbReference>
<evidence type="ECO:0000313" key="16">
    <source>
        <dbReference type="Proteomes" id="UP000789405"/>
    </source>
</evidence>
<keyword evidence="9" id="KW-0863">Zinc-finger</keyword>
<protein>
    <submittedName>
        <fullName evidence="15">11970_t:CDS:1</fullName>
    </submittedName>
</protein>
<dbReference type="PROSITE" id="PS51293">
    <property type="entry name" value="SANT"/>
    <property type="match status" value="1"/>
</dbReference>
<dbReference type="EMBL" id="CAJVPY010001731">
    <property type="protein sequence ID" value="CAG8534251.1"/>
    <property type="molecule type" value="Genomic_DNA"/>
</dbReference>
<dbReference type="Pfam" id="PF00249">
    <property type="entry name" value="Myb_DNA-binding"/>
    <property type="match status" value="1"/>
</dbReference>
<accession>A0A9N9AKY3</accession>
<evidence type="ECO:0000256" key="3">
    <source>
        <dbReference type="ARBA" id="ARBA00022490"/>
    </source>
</evidence>
<dbReference type="PROSITE" id="PS00028">
    <property type="entry name" value="ZINC_FINGER_C2H2_1"/>
    <property type="match status" value="3"/>
</dbReference>
<reference evidence="15" key="1">
    <citation type="submission" date="2021-06" db="EMBL/GenBank/DDBJ databases">
        <authorList>
            <person name="Kallberg Y."/>
            <person name="Tangrot J."/>
            <person name="Rosling A."/>
        </authorList>
    </citation>
    <scope>NUCLEOTIDE SEQUENCE</scope>
    <source>
        <strain evidence="15">MA453B</strain>
    </source>
</reference>
<evidence type="ECO:0000256" key="2">
    <source>
        <dbReference type="ARBA" id="ARBA00007278"/>
    </source>
</evidence>
<dbReference type="CDD" id="cd00167">
    <property type="entry name" value="SANT"/>
    <property type="match status" value="3"/>
</dbReference>
<organism evidence="15 16">
    <name type="scientific">Dentiscutata erythropus</name>
    <dbReference type="NCBI Taxonomy" id="1348616"/>
    <lineage>
        <taxon>Eukaryota</taxon>
        <taxon>Fungi</taxon>
        <taxon>Fungi incertae sedis</taxon>
        <taxon>Mucoromycota</taxon>
        <taxon>Glomeromycotina</taxon>
        <taxon>Glomeromycetes</taxon>
        <taxon>Diversisporales</taxon>
        <taxon>Gigasporaceae</taxon>
        <taxon>Dentiscutata</taxon>
    </lineage>
</organism>
<evidence type="ECO:0000259" key="12">
    <source>
        <dbReference type="PROSITE" id="PS50157"/>
    </source>
</evidence>
<sequence length="839" mass="94244">MLIPKQNRKRIYESLFKEGVLVAKKDFNAPKHQDIDVPNLHVIKACQSLNSKGYVKTQFSWQYYYYSLTNEGIEYLREYLHLPQEIVPATFKKQARPSSTRRPDVEGGREGGAYRPPQSRSDRDYRRRDDGGEGKKEGASGDFRPEFRGYGRGRGPRVKKLDTQLMYNGSNSPQDNFSNVHRPALPPPQTSIFINAYQQDGVQNHNAGNTLANKLPPILPPISDPPSVPQAGQTIRSSRPRYKVKTDKTAWTVEEDNLLRLAVQLYGDRSEKWTKIAACVPNRTNKMCRKRWFHSLDPNLRKGPWTKEEDELLMKAVEKHKKVWCKVAESIPGRTDDQCAKRWKECLDPEIDHTEWTDQEDLLLMQKYAELGTQWQKISQFFPGRPGLHCRNRWRKIERTKKSAKEPSLDMIIITPDDISPTTSPILSPDFMKPSSQTHLQQLNVQQPHLPTDIPSNVSQDILSQNSTSVLESDLSSEPAANLVTSTTSCGPSIASLLSSPNVNGPMNQQTINMQNIVRNVNVQNTQMNMDHVPLPPPASMEVENDTTTRAYGCGVPGCELNFSNSNGLYYHMKAAHPNVSNSEKPYRCALPGCCKSYKNINGLQYHIANAKGSSGHQCDNNEEGSPESVVKPHKCQVAGCKNSYRTPNGLQYHQKHIHGKESDKYRGTQITASSSAQRFEPESSTLDVTGPMDDTTSNNNDIQHWTPTDGFIPSESHESNPPSFTLPAVPDAISVPNLLGLNPPHFDEHHIMGSDSSDPSTNGMDTLLSLSTSGAHFRNQDFGNHFPRYKCNVKGCEQIFNKPMSLSDHTRIEHPNTQIESITAGRRKGSKRSALSRQ</sequence>
<evidence type="ECO:0000313" key="15">
    <source>
        <dbReference type="EMBL" id="CAG8534251.1"/>
    </source>
</evidence>